<dbReference type="Gene3D" id="2.60.120.10">
    <property type="entry name" value="Jelly Rolls"/>
    <property type="match status" value="1"/>
</dbReference>
<feature type="domain" description="Cyclic nucleotide-binding" evidence="2">
    <location>
        <begin position="25"/>
        <end position="109"/>
    </location>
</feature>
<dbReference type="InterPro" id="IPR000595">
    <property type="entry name" value="cNMP-bd_dom"/>
</dbReference>
<dbReference type="CDD" id="cd00038">
    <property type="entry name" value="CAP_ED"/>
    <property type="match status" value="1"/>
</dbReference>
<evidence type="ECO:0000259" key="2">
    <source>
        <dbReference type="PROSITE" id="PS50042"/>
    </source>
</evidence>
<evidence type="ECO:0000256" key="1">
    <source>
        <dbReference type="ARBA" id="ARBA00023159"/>
    </source>
</evidence>
<organism evidence="3 4">
    <name type="scientific">Paenibacillus rhizosphaerae</name>
    <dbReference type="NCBI Taxonomy" id="297318"/>
    <lineage>
        <taxon>Bacteria</taxon>
        <taxon>Bacillati</taxon>
        <taxon>Bacillota</taxon>
        <taxon>Bacilli</taxon>
        <taxon>Bacillales</taxon>
        <taxon>Paenibacillaceae</taxon>
        <taxon>Paenibacillus</taxon>
    </lineage>
</organism>
<keyword evidence="4" id="KW-1185">Reference proteome</keyword>
<dbReference type="PROSITE" id="PS50042">
    <property type="entry name" value="CNMP_BINDING_3"/>
    <property type="match status" value="1"/>
</dbReference>
<evidence type="ECO:0000313" key="4">
    <source>
        <dbReference type="Proteomes" id="UP000187172"/>
    </source>
</evidence>
<dbReference type="EMBL" id="MRTP01000035">
    <property type="protein sequence ID" value="OMF42948.1"/>
    <property type="molecule type" value="Genomic_DNA"/>
</dbReference>
<dbReference type="Proteomes" id="UP000187172">
    <property type="component" value="Unassembled WGS sequence"/>
</dbReference>
<accession>A0A1R1DTV2</accession>
<reference evidence="3 4" key="1">
    <citation type="submission" date="2016-11" db="EMBL/GenBank/DDBJ databases">
        <title>Paenibacillus species isolates.</title>
        <authorList>
            <person name="Beno S.M."/>
        </authorList>
    </citation>
    <scope>NUCLEOTIDE SEQUENCE [LARGE SCALE GENOMIC DNA]</scope>
    <source>
        <strain evidence="3 4">FSL R5-0378</strain>
    </source>
</reference>
<gene>
    <name evidence="3" type="ORF">BK138_35560</name>
</gene>
<dbReference type="AlphaFoldDB" id="A0A1R1DTV2"/>
<dbReference type="Pfam" id="PF00027">
    <property type="entry name" value="cNMP_binding"/>
    <property type="match status" value="1"/>
</dbReference>
<dbReference type="InterPro" id="IPR018490">
    <property type="entry name" value="cNMP-bd_dom_sf"/>
</dbReference>
<evidence type="ECO:0000313" key="3">
    <source>
        <dbReference type="EMBL" id="OMF42948.1"/>
    </source>
</evidence>
<dbReference type="STRING" id="297318.BK138_35560"/>
<dbReference type="InterPro" id="IPR014710">
    <property type="entry name" value="RmlC-like_jellyroll"/>
</dbReference>
<dbReference type="SUPFAM" id="SSF51206">
    <property type="entry name" value="cAMP-binding domain-like"/>
    <property type="match status" value="1"/>
</dbReference>
<dbReference type="RefSeq" id="WP_076177129.1">
    <property type="nucleotide sequence ID" value="NZ_MRTP01000035.1"/>
</dbReference>
<comment type="caution">
    <text evidence="3">The sequence shown here is derived from an EMBL/GenBank/DDBJ whole genome shotgun (WGS) entry which is preliminary data.</text>
</comment>
<proteinExistence type="predicted"/>
<keyword evidence="1" id="KW-0010">Activator</keyword>
<name>A0A1R1DTV2_9BACL</name>
<sequence>MERRGKLLHDVAMENITSFLPKIKIFESLPAEIIREIEQLVTRSNTYKLSKNSILQKPVDERDGLFFVIAGKLRLYKTNSAGKQHTVCILSEGGMFGEVETFSLGTRGI</sequence>
<protein>
    <recommendedName>
        <fullName evidence="2">Cyclic nucleotide-binding domain-containing protein</fullName>
    </recommendedName>
</protein>